<dbReference type="InterPro" id="IPR005039">
    <property type="entry name" value="Ant_C"/>
</dbReference>
<reference evidence="2 3" key="1">
    <citation type="submission" date="2016-01" db="EMBL/GenBank/DDBJ databases">
        <authorList>
            <person name="McClelland M."/>
            <person name="Jain A."/>
            <person name="Saraogi P."/>
            <person name="Mendelson R."/>
            <person name="Westerman R."/>
            <person name="SanMiguel P."/>
            <person name="Csonka L."/>
        </authorList>
    </citation>
    <scope>NUCLEOTIDE SEQUENCE [LARGE SCALE GENOMIC DNA]</scope>
    <source>
        <strain evidence="2 3">R-53146</strain>
    </source>
</reference>
<dbReference type="EMBL" id="FCOR01000020">
    <property type="protein sequence ID" value="CVK17189.1"/>
    <property type="molecule type" value="Genomic_DNA"/>
</dbReference>
<name>A0A0X3APX7_9FLAO</name>
<dbReference type="RefSeq" id="WP_055426350.1">
    <property type="nucleotide sequence ID" value="NZ_FCOR01000020.1"/>
</dbReference>
<dbReference type="Pfam" id="PF09669">
    <property type="entry name" value="Phage_pRha"/>
    <property type="match status" value="1"/>
</dbReference>
<protein>
    <submittedName>
        <fullName evidence="2">Phage regulatory protein, rha family</fullName>
    </submittedName>
</protein>
<dbReference type="InterPro" id="IPR014054">
    <property type="entry name" value="Phage_regulatory_Rha"/>
</dbReference>
<evidence type="ECO:0000313" key="3">
    <source>
        <dbReference type="Proteomes" id="UP000182761"/>
    </source>
</evidence>
<proteinExistence type="predicted"/>
<dbReference type="Proteomes" id="UP000182761">
    <property type="component" value="Unassembled WGS sequence"/>
</dbReference>
<dbReference type="Pfam" id="PF03374">
    <property type="entry name" value="ANT"/>
    <property type="match status" value="1"/>
</dbReference>
<organism evidence="2 3">
    <name type="scientific">Apibacter mensalis</name>
    <dbReference type="NCBI Taxonomy" id="1586267"/>
    <lineage>
        <taxon>Bacteria</taxon>
        <taxon>Pseudomonadati</taxon>
        <taxon>Bacteroidota</taxon>
        <taxon>Flavobacteriia</taxon>
        <taxon>Flavobacteriales</taxon>
        <taxon>Weeksellaceae</taxon>
        <taxon>Apibacter</taxon>
    </lineage>
</organism>
<dbReference type="AlphaFoldDB" id="A0A0X3APX7"/>
<dbReference type="GO" id="GO:0003677">
    <property type="term" value="F:DNA binding"/>
    <property type="evidence" value="ECO:0007669"/>
    <property type="project" value="InterPro"/>
</dbReference>
<dbReference type="OrthoDB" id="1078540at2"/>
<accession>A0A0X3APX7</accession>
<sequence>METLVKIENNRAVTNSLLVAEKFNKNHRDVIRSIRDLLSSAQNCAHLFIESSYIDTSNRTYPMYIMNRDGFSLLVMGFTGEKALKFKLDFINAFNEMEKTLNSDDYILMRSRQILENKVAQLEYKSELQAQELKKQAPKVEYYNNVLNAENTYNINLIAKELGMSARTLNKILAEKKIQYKQAGVWVLSRKFQDKGFTKTKTNLYIGSDGVERSCMLTVWTEKGREFIHNQITLKTA</sequence>
<dbReference type="STRING" id="1586267.GCA_001418685_02052"/>
<gene>
    <name evidence="2" type="ORF">Ga0061079_1204</name>
</gene>
<evidence type="ECO:0000313" key="2">
    <source>
        <dbReference type="EMBL" id="CVK17189.1"/>
    </source>
</evidence>
<evidence type="ECO:0000259" key="1">
    <source>
        <dbReference type="Pfam" id="PF03374"/>
    </source>
</evidence>
<feature type="domain" description="Antirepressor protein C-terminal" evidence="1">
    <location>
        <begin position="131"/>
        <end position="232"/>
    </location>
</feature>
<dbReference type="NCBIfam" id="TIGR02681">
    <property type="entry name" value="phage_pRha"/>
    <property type="match status" value="1"/>
</dbReference>
<keyword evidence="3" id="KW-1185">Reference proteome</keyword>